<dbReference type="PROSITE" id="PS00455">
    <property type="entry name" value="AMP_BINDING"/>
    <property type="match status" value="1"/>
</dbReference>
<feature type="domain" description="AMP-dependent synthetase/ligase" evidence="1">
    <location>
        <begin position="15"/>
        <end position="367"/>
    </location>
</feature>
<dbReference type="InterPro" id="IPR042099">
    <property type="entry name" value="ANL_N_sf"/>
</dbReference>
<dbReference type="EMBL" id="JAUSUL010000001">
    <property type="protein sequence ID" value="MDQ0314488.1"/>
    <property type="molecule type" value="Genomic_DNA"/>
</dbReference>
<evidence type="ECO:0000313" key="3">
    <source>
        <dbReference type="EMBL" id="MDQ0314488.1"/>
    </source>
</evidence>
<dbReference type="Gene3D" id="3.30.300.30">
    <property type="match status" value="1"/>
</dbReference>
<keyword evidence="3" id="KW-0436">Ligase</keyword>
<dbReference type="EC" id="6.2.1.3" evidence="3"/>
<dbReference type="InterPro" id="IPR025110">
    <property type="entry name" value="AMP-bd_C"/>
</dbReference>
<reference evidence="3" key="1">
    <citation type="submission" date="2023-07" db="EMBL/GenBank/DDBJ databases">
        <title>Genomic Encyclopedia of Type Strains, Phase IV (KMG-IV): sequencing the most valuable type-strain genomes for metagenomic binning, comparative biology and taxonomic classification.</title>
        <authorList>
            <person name="Goeker M."/>
        </authorList>
    </citation>
    <scope>NUCLEOTIDE SEQUENCE</scope>
    <source>
        <strain evidence="3">DSM 21202</strain>
    </source>
</reference>
<dbReference type="Pfam" id="PF13193">
    <property type="entry name" value="AMP-binding_C"/>
    <property type="match status" value="1"/>
</dbReference>
<organism evidence="3 4">
    <name type="scientific">Amorphus orientalis</name>
    <dbReference type="NCBI Taxonomy" id="649198"/>
    <lineage>
        <taxon>Bacteria</taxon>
        <taxon>Pseudomonadati</taxon>
        <taxon>Pseudomonadota</taxon>
        <taxon>Alphaproteobacteria</taxon>
        <taxon>Hyphomicrobiales</taxon>
        <taxon>Amorphaceae</taxon>
        <taxon>Amorphus</taxon>
    </lineage>
</organism>
<evidence type="ECO:0000313" key="4">
    <source>
        <dbReference type="Proteomes" id="UP001229244"/>
    </source>
</evidence>
<evidence type="ECO:0000259" key="1">
    <source>
        <dbReference type="Pfam" id="PF00501"/>
    </source>
</evidence>
<dbReference type="Pfam" id="PF00501">
    <property type="entry name" value="AMP-binding"/>
    <property type="match status" value="1"/>
</dbReference>
<dbReference type="SUPFAM" id="SSF56801">
    <property type="entry name" value="Acetyl-CoA synthetase-like"/>
    <property type="match status" value="1"/>
</dbReference>
<dbReference type="PANTHER" id="PTHR43767:SF7">
    <property type="entry name" value="MEDIUM_LONG-CHAIN-FATTY-ACID--COA LIGASE FADD8"/>
    <property type="match status" value="1"/>
</dbReference>
<accession>A0AAE4ARV0</accession>
<comment type="caution">
    <text evidence="3">The sequence shown here is derived from an EMBL/GenBank/DDBJ whole genome shotgun (WGS) entry which is preliminary data.</text>
</comment>
<gene>
    <name evidence="3" type="ORF">J2S73_000925</name>
</gene>
<dbReference type="InterPro" id="IPR050237">
    <property type="entry name" value="ATP-dep_AMP-bd_enzyme"/>
</dbReference>
<dbReference type="InterPro" id="IPR020845">
    <property type="entry name" value="AMP-binding_CS"/>
</dbReference>
<proteinExistence type="predicted"/>
<name>A0AAE4ARV0_9HYPH</name>
<dbReference type="RefSeq" id="WP_306884266.1">
    <property type="nucleotide sequence ID" value="NZ_JAUSUL010000001.1"/>
</dbReference>
<dbReference type="GO" id="GO:0004467">
    <property type="term" value="F:long-chain fatty acid-CoA ligase activity"/>
    <property type="evidence" value="ECO:0007669"/>
    <property type="project" value="UniProtKB-EC"/>
</dbReference>
<dbReference type="InterPro" id="IPR045851">
    <property type="entry name" value="AMP-bd_C_sf"/>
</dbReference>
<dbReference type="AlphaFoldDB" id="A0AAE4ARV0"/>
<dbReference type="Gene3D" id="3.40.50.12780">
    <property type="entry name" value="N-terminal domain of ligase-like"/>
    <property type="match status" value="1"/>
</dbReference>
<dbReference type="PANTHER" id="PTHR43767">
    <property type="entry name" value="LONG-CHAIN-FATTY-ACID--COA LIGASE"/>
    <property type="match status" value="1"/>
</dbReference>
<feature type="domain" description="AMP-binding enzyme C-terminal" evidence="2">
    <location>
        <begin position="418"/>
        <end position="490"/>
    </location>
</feature>
<keyword evidence="4" id="KW-1185">Reference proteome</keyword>
<dbReference type="Proteomes" id="UP001229244">
    <property type="component" value="Unassembled WGS sequence"/>
</dbReference>
<sequence length="517" mass="55564">MTLPQVFPSVVHMLADAARRHPDREALVCEYERLSYAAYASAVARFSHELIERGAGGGRIALVLPNSADFAIAVFASLAAGAQTAPLNPLYTAHELGEILGDCRPDLILVDPEAMEKIAALADRIDPATVIEIGPGARRLAHGSDEPALTLPLPDPDTLGILQYTGGTTGTPKGVDITHRATATNVSQRQAVVPIGEDDRLLVMTPLYHVYASSMGLFAAAYAGATLVILPRYTPEAALTTIAKEGITFFAGSPTIYHGLLAHPLMGRTDFTRLALCFSGASALPAETLAEWERRTGSVICEGFGQTETGPVIAANPRDGKRKAGSVGVILPETEVQIVDPVDGETLAPPLENGEIRVRGPQIMTGYRNRPDETAQTLRNGWLYTGDIGFIDVDGYLNIRDRKKDMVIVSGFNVYPREIEEVLYTCPGVREAAAFGVPHPRKGEAIHVQVVAPDLDSEAIGAFLAERLTRYKIPSSIQIVDALPKTAVGKVDKATLRMDALAKRPSGERRENQQPIQ</sequence>
<dbReference type="InterPro" id="IPR000873">
    <property type="entry name" value="AMP-dep_synth/lig_dom"/>
</dbReference>
<evidence type="ECO:0000259" key="2">
    <source>
        <dbReference type="Pfam" id="PF13193"/>
    </source>
</evidence>
<protein>
    <submittedName>
        <fullName evidence="3">Long-chain acyl-CoA synthetase</fullName>
        <ecNumber evidence="3">6.2.1.3</ecNumber>
    </submittedName>
</protein>